<dbReference type="InterPro" id="IPR000871">
    <property type="entry name" value="Beta-lactam_class-A"/>
</dbReference>
<evidence type="ECO:0008006" key="3">
    <source>
        <dbReference type="Google" id="ProtNLM"/>
    </source>
</evidence>
<dbReference type="Proteomes" id="UP001595629">
    <property type="component" value="Unassembled WGS sequence"/>
</dbReference>
<dbReference type="PANTHER" id="PTHR35333">
    <property type="entry name" value="BETA-LACTAMASE"/>
    <property type="match status" value="1"/>
</dbReference>
<dbReference type="PANTHER" id="PTHR35333:SF3">
    <property type="entry name" value="BETA-LACTAMASE-TYPE TRANSPEPTIDASE FOLD CONTAINING PROTEIN"/>
    <property type="match status" value="1"/>
</dbReference>
<evidence type="ECO:0000313" key="1">
    <source>
        <dbReference type="EMBL" id="MFC3612824.1"/>
    </source>
</evidence>
<organism evidence="1 2">
    <name type="scientific">Lutimaribacter marinistellae</name>
    <dbReference type="NCBI Taxonomy" id="1820329"/>
    <lineage>
        <taxon>Bacteria</taxon>
        <taxon>Pseudomonadati</taxon>
        <taxon>Pseudomonadota</taxon>
        <taxon>Alphaproteobacteria</taxon>
        <taxon>Rhodobacterales</taxon>
        <taxon>Roseobacteraceae</taxon>
        <taxon>Lutimaribacter</taxon>
    </lineage>
</organism>
<dbReference type="InterPro" id="IPR012338">
    <property type="entry name" value="Beta-lactam/transpept-like"/>
</dbReference>
<protein>
    <recommendedName>
        <fullName evidence="3">Beta-lactamase class A</fullName>
    </recommendedName>
</protein>
<dbReference type="Gene3D" id="3.40.710.10">
    <property type="entry name" value="DD-peptidase/beta-lactamase superfamily"/>
    <property type="match status" value="1"/>
</dbReference>
<proteinExistence type="predicted"/>
<dbReference type="EMBL" id="JBHRXI010000002">
    <property type="protein sequence ID" value="MFC3612824.1"/>
    <property type="molecule type" value="Genomic_DNA"/>
</dbReference>
<accession>A0ABV7TBD1</accession>
<dbReference type="RefSeq" id="WP_386734014.1">
    <property type="nucleotide sequence ID" value="NZ_JBHRXI010000002.1"/>
</dbReference>
<gene>
    <name evidence="1" type="ORF">ACFORG_03540</name>
</gene>
<name>A0ABV7TBD1_9RHOB</name>
<reference evidence="2" key="1">
    <citation type="journal article" date="2019" name="Int. J. Syst. Evol. Microbiol.">
        <title>The Global Catalogue of Microorganisms (GCM) 10K type strain sequencing project: providing services to taxonomists for standard genome sequencing and annotation.</title>
        <authorList>
            <consortium name="The Broad Institute Genomics Platform"/>
            <consortium name="The Broad Institute Genome Sequencing Center for Infectious Disease"/>
            <person name="Wu L."/>
            <person name="Ma J."/>
        </authorList>
    </citation>
    <scope>NUCLEOTIDE SEQUENCE [LARGE SCALE GENOMIC DNA]</scope>
    <source>
        <strain evidence="2">KCTC 42911</strain>
    </source>
</reference>
<keyword evidence="2" id="KW-1185">Reference proteome</keyword>
<comment type="caution">
    <text evidence="1">The sequence shown here is derived from an EMBL/GenBank/DDBJ whole genome shotgun (WGS) entry which is preliminary data.</text>
</comment>
<evidence type="ECO:0000313" key="2">
    <source>
        <dbReference type="Proteomes" id="UP001595629"/>
    </source>
</evidence>
<dbReference type="SUPFAM" id="SSF56601">
    <property type="entry name" value="beta-lactamase/transpeptidase-like"/>
    <property type="match status" value="1"/>
</dbReference>
<sequence>MFFEQTNAMSAMGNEIVGILENRYASDGLTRDTFGLVIVEESPEGPSGFAYRGEWQCYPCSLVKAFHLAHALHALEAGRIERHDELDRAMHDMIAFSSNTATNYVIDLLTGTTGDTLLPPPELAAWIDRREELNRFFQRLGWSEWADCNITQKLMDDTRYGREAQFAGADGRNLNALTPIASARLFFELFASALPLGRAARLQATATLLRERSGPKSQDPHYQVDDFLGGGIPKDVPIWSKAGMNGWTGDERASYFKHDLIRFHVPGKAPVIVAFMTQGKTLCEDKPDIFPEIGKAMFETIERHRSG</sequence>